<keyword evidence="3" id="KW-1185">Reference proteome</keyword>
<dbReference type="InterPro" id="IPR001173">
    <property type="entry name" value="Glyco_trans_2-like"/>
</dbReference>
<dbReference type="RefSeq" id="WP_190565247.1">
    <property type="nucleotide sequence ID" value="NZ_JACJQL010000001.1"/>
</dbReference>
<dbReference type="SUPFAM" id="SSF53448">
    <property type="entry name" value="Nucleotide-diphospho-sugar transferases"/>
    <property type="match status" value="1"/>
</dbReference>
<dbReference type="Pfam" id="PF00535">
    <property type="entry name" value="Glycos_transf_2"/>
    <property type="match status" value="1"/>
</dbReference>
<name>A0ABR8B8J6_9NOSO</name>
<gene>
    <name evidence="2" type="ORF">H6G14_00765</name>
</gene>
<sequence>MTNTSILISVIIPAYNAAKFLPDAIASVEKQTFPHWELLIINDGSTDDTIEIVREHQKTSNRIYLINQTNQGVSAARNQGVAHSQGQIIAFLDADDQWLPDKLSQHWQHFQSNSRLGVSFAQVEILDQAGEPTGQVSTSRLNNLKPEYFLSENPTTTTSNWVIRKEVFTQVGGFCLDMSYSEDLEWLLRVSSTTDWQIQGINQVLTRYRTSSGGLSSNLYYMEAGWKQLVNRARIYAPQLVHNHFALAQALHLRYLARRAFRLKLPARVGVDFITRALISDWRLFFHQPQRTFFTLLAVFGALVMERIFGFNTHRRADAEGDKSLGVAE</sequence>
<evidence type="ECO:0000313" key="2">
    <source>
        <dbReference type="EMBL" id="MBD2249839.1"/>
    </source>
</evidence>
<organism evidence="2 3">
    <name type="scientific">Nostoc parmelioides FACHB-3921</name>
    <dbReference type="NCBI Taxonomy" id="2692909"/>
    <lineage>
        <taxon>Bacteria</taxon>
        <taxon>Bacillati</taxon>
        <taxon>Cyanobacteriota</taxon>
        <taxon>Cyanophyceae</taxon>
        <taxon>Nostocales</taxon>
        <taxon>Nostocaceae</taxon>
        <taxon>Nostoc</taxon>
    </lineage>
</organism>
<feature type="domain" description="Glycosyltransferase 2-like" evidence="1">
    <location>
        <begin position="9"/>
        <end position="170"/>
    </location>
</feature>
<proteinExistence type="predicted"/>
<evidence type="ECO:0000313" key="3">
    <source>
        <dbReference type="Proteomes" id="UP000621307"/>
    </source>
</evidence>
<dbReference type="Gene3D" id="3.90.550.10">
    <property type="entry name" value="Spore Coat Polysaccharide Biosynthesis Protein SpsA, Chain A"/>
    <property type="match status" value="1"/>
</dbReference>
<dbReference type="EMBL" id="JACJQL010000001">
    <property type="protein sequence ID" value="MBD2249839.1"/>
    <property type="molecule type" value="Genomic_DNA"/>
</dbReference>
<dbReference type="InterPro" id="IPR029044">
    <property type="entry name" value="Nucleotide-diphossugar_trans"/>
</dbReference>
<dbReference type="CDD" id="cd00761">
    <property type="entry name" value="Glyco_tranf_GTA_type"/>
    <property type="match status" value="1"/>
</dbReference>
<evidence type="ECO:0000259" key="1">
    <source>
        <dbReference type="Pfam" id="PF00535"/>
    </source>
</evidence>
<protein>
    <submittedName>
        <fullName evidence="2">Glycosyltransferase family 2 protein</fullName>
    </submittedName>
</protein>
<dbReference type="PANTHER" id="PTHR22916:SF3">
    <property type="entry name" value="UDP-GLCNAC:BETAGAL BETA-1,3-N-ACETYLGLUCOSAMINYLTRANSFERASE-LIKE PROTEIN 1"/>
    <property type="match status" value="1"/>
</dbReference>
<reference evidence="2 3" key="1">
    <citation type="journal article" date="2020" name="ISME J.">
        <title>Comparative genomics reveals insights into cyanobacterial evolution and habitat adaptation.</title>
        <authorList>
            <person name="Chen M.Y."/>
            <person name="Teng W.K."/>
            <person name="Zhao L."/>
            <person name="Hu C.X."/>
            <person name="Zhou Y.K."/>
            <person name="Han B.P."/>
            <person name="Song L.R."/>
            <person name="Shu W.S."/>
        </authorList>
    </citation>
    <scope>NUCLEOTIDE SEQUENCE [LARGE SCALE GENOMIC DNA]</scope>
    <source>
        <strain evidence="2 3">FACHB-3921</strain>
    </source>
</reference>
<dbReference type="PANTHER" id="PTHR22916">
    <property type="entry name" value="GLYCOSYLTRANSFERASE"/>
    <property type="match status" value="1"/>
</dbReference>
<accession>A0ABR8B8J6</accession>
<comment type="caution">
    <text evidence="2">The sequence shown here is derived from an EMBL/GenBank/DDBJ whole genome shotgun (WGS) entry which is preliminary data.</text>
</comment>
<dbReference type="Proteomes" id="UP000621307">
    <property type="component" value="Unassembled WGS sequence"/>
</dbReference>